<keyword evidence="1" id="KW-0479">Metal-binding</keyword>
<evidence type="ECO:0000256" key="3">
    <source>
        <dbReference type="ARBA" id="ARBA00022833"/>
    </source>
</evidence>
<protein>
    <recommendedName>
        <fullName evidence="6">BED-type domain-containing protein</fullName>
    </recommendedName>
</protein>
<evidence type="ECO:0000256" key="2">
    <source>
        <dbReference type="ARBA" id="ARBA00022771"/>
    </source>
</evidence>
<dbReference type="SUPFAM" id="SSF57667">
    <property type="entry name" value="beta-beta-alpha zinc fingers"/>
    <property type="match status" value="1"/>
</dbReference>
<feature type="compositionally biased region" description="Low complexity" evidence="5">
    <location>
        <begin position="592"/>
        <end position="603"/>
    </location>
</feature>
<feature type="domain" description="BED-type" evidence="6">
    <location>
        <begin position="608"/>
        <end position="665"/>
    </location>
</feature>
<dbReference type="EMBL" id="CM008050">
    <property type="protein sequence ID" value="PVH38651.1"/>
    <property type="molecule type" value="Genomic_DNA"/>
</dbReference>
<keyword evidence="3" id="KW-0862">Zinc</keyword>
<dbReference type="InterPro" id="IPR003656">
    <property type="entry name" value="Znf_BED"/>
</dbReference>
<dbReference type="GO" id="GO:0003677">
    <property type="term" value="F:DNA binding"/>
    <property type="evidence" value="ECO:0007669"/>
    <property type="project" value="InterPro"/>
</dbReference>
<evidence type="ECO:0000256" key="5">
    <source>
        <dbReference type="SAM" id="MobiDB-lite"/>
    </source>
</evidence>
<gene>
    <name evidence="7" type="ORF">PAHAL_5G316700</name>
</gene>
<dbReference type="SMART" id="SM00614">
    <property type="entry name" value="ZnF_BED"/>
    <property type="match status" value="1"/>
</dbReference>
<sequence>MAAQLINDGPTTTTSLADDLHAVAEILLRLPSPAALVRAALASRRWRQVASSPGFLRRYRSRHTSSPLLGLYVPRSHAGLPSFQLADSVRSDRALAKFVRAGDFNLTGLGSHPEWRLLDCHNSRLLLSRGESRAVYNPVSGREPLWLPLPQNSPLEGTFISECLLQGHSDDAASFRVVSVQHRGRDQMVRAAEYDSCTRQWHRHQWVMNINRPQHEQAMHAGRLIFWRYEDTSLLLLDTATVEFSILGLPFPFFQLSMYAIGDTVNGVCCLVGLVGSINNLHLQVWLLKEDGVTKTWEPENKVPVSQVFGRDAQLNQVHVVTNGVALLGGGRCHQFAINLKKMCIDAEFECSALGYPLQMPWPPAVLVETGSETINFIGDVVTKNLSAIEETEMNMMVGIQCDKMVHKSKTIPTSRLDLVGDMIPYNQMVVHGSEMVQGIQTTQGNDPAESVVRTKSRYGSEMVSSDHGGQMINSKQNVICGSEMVQGIEMTHDNGTAEVTTASRCSNMMDHSDEMIHCNQMVIRDSEMVHSIEMTRGTYTVEAAPTTSRHGHEMVPGRKMVHGCSVIRCNQIAIHDKQIVQGIEMPHGNDTAEAAPDAPPTTARRRRKNSIIWEHFTTETNSDGCTRACCNYCKRTFACSKTAGTSHLKRHITLGSCPVVKSQVPPSSGRTGNRGSCAAGKPSKRQCIHAGPGNNTFNRNGNTSYLGNMDILTEQPLATKQGNEYSISKCLKVLHDMDNVSDEIKHLAFHVLKDATNREIFMSYESRLRGLWLKKEVTKL</sequence>
<evidence type="ECO:0000313" key="7">
    <source>
        <dbReference type="EMBL" id="PVH38651.1"/>
    </source>
</evidence>
<keyword evidence="2 4" id="KW-0863">Zinc-finger</keyword>
<organism evidence="7">
    <name type="scientific">Panicum hallii</name>
    <dbReference type="NCBI Taxonomy" id="206008"/>
    <lineage>
        <taxon>Eukaryota</taxon>
        <taxon>Viridiplantae</taxon>
        <taxon>Streptophyta</taxon>
        <taxon>Embryophyta</taxon>
        <taxon>Tracheophyta</taxon>
        <taxon>Spermatophyta</taxon>
        <taxon>Magnoliopsida</taxon>
        <taxon>Liliopsida</taxon>
        <taxon>Poales</taxon>
        <taxon>Poaceae</taxon>
        <taxon>PACMAD clade</taxon>
        <taxon>Panicoideae</taxon>
        <taxon>Panicodae</taxon>
        <taxon>Paniceae</taxon>
        <taxon>Panicinae</taxon>
        <taxon>Panicum</taxon>
        <taxon>Panicum sect. Panicum</taxon>
    </lineage>
</organism>
<feature type="compositionally biased region" description="Polar residues" evidence="5">
    <location>
        <begin position="665"/>
        <end position="675"/>
    </location>
</feature>
<name>A0A2T8ILV4_9POAL</name>
<feature type="region of interest" description="Disordered" evidence="5">
    <location>
        <begin position="664"/>
        <end position="701"/>
    </location>
</feature>
<dbReference type="PROSITE" id="PS50808">
    <property type="entry name" value="ZF_BED"/>
    <property type="match status" value="1"/>
</dbReference>
<accession>A0A2T8ILV4</accession>
<dbReference type="GO" id="GO:0008270">
    <property type="term" value="F:zinc ion binding"/>
    <property type="evidence" value="ECO:0007669"/>
    <property type="project" value="UniProtKB-KW"/>
</dbReference>
<dbReference type="InterPro" id="IPR036236">
    <property type="entry name" value="Znf_C2H2_sf"/>
</dbReference>
<dbReference type="PANTHER" id="PTHR33207">
    <property type="entry name" value="F-BOX DOMAIN CONTAINING PROTEIN-RELATED"/>
    <property type="match status" value="1"/>
</dbReference>
<dbReference type="InterPro" id="IPR036047">
    <property type="entry name" value="F-box-like_dom_sf"/>
</dbReference>
<feature type="region of interest" description="Disordered" evidence="5">
    <location>
        <begin position="589"/>
        <end position="609"/>
    </location>
</feature>
<evidence type="ECO:0000259" key="6">
    <source>
        <dbReference type="PROSITE" id="PS50808"/>
    </source>
</evidence>
<evidence type="ECO:0000256" key="1">
    <source>
        <dbReference type="ARBA" id="ARBA00022723"/>
    </source>
</evidence>
<evidence type="ECO:0000256" key="4">
    <source>
        <dbReference type="PROSITE-ProRule" id="PRU00027"/>
    </source>
</evidence>
<dbReference type="Proteomes" id="UP000243499">
    <property type="component" value="Chromosome 5"/>
</dbReference>
<dbReference type="AlphaFoldDB" id="A0A2T8ILV4"/>
<dbReference type="InterPro" id="IPR056594">
    <property type="entry name" value="AT5G49610-like_b-prop"/>
</dbReference>
<dbReference type="Gramene" id="PVH38651">
    <property type="protein sequence ID" value="PVH38651"/>
    <property type="gene ID" value="PAHAL_5G316700"/>
</dbReference>
<reference evidence="7" key="1">
    <citation type="submission" date="2018-04" db="EMBL/GenBank/DDBJ databases">
        <title>WGS assembly of Panicum hallii.</title>
        <authorList>
            <person name="Lovell J."/>
            <person name="Jenkins J."/>
            <person name="Lowry D."/>
            <person name="Mamidi S."/>
            <person name="Sreedasyam A."/>
            <person name="Weng X."/>
            <person name="Barry K."/>
            <person name="Bonette J."/>
            <person name="Campitelli B."/>
            <person name="Daum C."/>
            <person name="Gordon S."/>
            <person name="Gould B."/>
            <person name="Lipzen A."/>
            <person name="Macqueen A."/>
            <person name="Palacio-Mejia J."/>
            <person name="Plott C."/>
            <person name="Shakirov E."/>
            <person name="Shu S."/>
            <person name="Yoshinaga Y."/>
            <person name="Zane M."/>
            <person name="Rokhsar D."/>
            <person name="Grimwood J."/>
            <person name="Schmutz J."/>
            <person name="Juenger T."/>
        </authorList>
    </citation>
    <scope>NUCLEOTIDE SEQUENCE [LARGE SCALE GENOMIC DNA]</scope>
    <source>
        <strain evidence="7">FIL2</strain>
    </source>
</reference>
<dbReference type="SUPFAM" id="SSF81383">
    <property type="entry name" value="F-box domain"/>
    <property type="match status" value="1"/>
</dbReference>
<dbReference type="Pfam" id="PF23635">
    <property type="entry name" value="Beta-prop_AT5G49610-like"/>
    <property type="match status" value="1"/>
</dbReference>
<proteinExistence type="predicted"/>